<dbReference type="EMBL" id="RBZP01000010">
    <property type="protein sequence ID" value="RKQ32509.1"/>
    <property type="molecule type" value="Genomic_DNA"/>
</dbReference>
<evidence type="ECO:0000313" key="7">
    <source>
        <dbReference type="Proteomes" id="UP000269301"/>
    </source>
</evidence>
<reference evidence="6 7" key="1">
    <citation type="journal article" date="2016" name="Int. J. Syst. Evol. Microbiol.">
        <title>Oceanobacillus halophilus sp. nov., a novel moderately halophilic bacterium from a hypersaline lake.</title>
        <authorList>
            <person name="Amoozegar M.A."/>
            <person name="Bagheri M."/>
            <person name="Makhdoumi A."/>
            <person name="Nikou M.M."/>
            <person name="Fazeli S.A.S."/>
            <person name="Schumann P."/>
            <person name="Sproer C."/>
            <person name="Sanchez-Porro C."/>
            <person name="Ventosa A."/>
        </authorList>
    </citation>
    <scope>NUCLEOTIDE SEQUENCE [LARGE SCALE GENOMIC DNA]</scope>
    <source>
        <strain evidence="6 7">DSM 23996</strain>
    </source>
</reference>
<comment type="caution">
    <text evidence="6">The sequence shown here is derived from an EMBL/GenBank/DDBJ whole genome shotgun (WGS) entry which is preliminary data.</text>
</comment>
<protein>
    <submittedName>
        <fullName evidence="6">Extracellular solute-binding protein</fullName>
    </submittedName>
</protein>
<dbReference type="CDD" id="cd14750">
    <property type="entry name" value="PBP2_TMBP"/>
    <property type="match status" value="1"/>
</dbReference>
<dbReference type="Pfam" id="PF01547">
    <property type="entry name" value="SBP_bac_1"/>
    <property type="match status" value="1"/>
</dbReference>
<name>A0A494ZZT3_9BACI</name>
<dbReference type="SUPFAM" id="SSF53850">
    <property type="entry name" value="Periplasmic binding protein-like II"/>
    <property type="match status" value="1"/>
</dbReference>
<feature type="region of interest" description="Disordered" evidence="4">
    <location>
        <begin position="27"/>
        <end position="46"/>
    </location>
</feature>
<comment type="similarity">
    <text evidence="1">Belongs to the bacterial solute-binding protein 1 family.</text>
</comment>
<dbReference type="GO" id="GO:0015768">
    <property type="term" value="P:maltose transport"/>
    <property type="evidence" value="ECO:0007669"/>
    <property type="project" value="TreeGrafter"/>
</dbReference>
<dbReference type="RefSeq" id="WP_121204778.1">
    <property type="nucleotide sequence ID" value="NZ_RBZP01000010.1"/>
</dbReference>
<keyword evidence="3 5" id="KW-0732">Signal</keyword>
<dbReference type="AlphaFoldDB" id="A0A494ZZT3"/>
<dbReference type="GO" id="GO:0055052">
    <property type="term" value="C:ATP-binding cassette (ABC) transporter complex, substrate-binding subunit-containing"/>
    <property type="evidence" value="ECO:0007669"/>
    <property type="project" value="TreeGrafter"/>
</dbReference>
<feature type="signal peptide" evidence="5">
    <location>
        <begin position="1"/>
        <end position="21"/>
    </location>
</feature>
<feature type="chain" id="PRO_5019834299" evidence="5">
    <location>
        <begin position="22"/>
        <end position="436"/>
    </location>
</feature>
<dbReference type="Gene3D" id="3.40.190.10">
    <property type="entry name" value="Periplasmic binding protein-like II"/>
    <property type="match status" value="2"/>
</dbReference>
<evidence type="ECO:0000256" key="1">
    <source>
        <dbReference type="ARBA" id="ARBA00008520"/>
    </source>
</evidence>
<keyword evidence="2" id="KW-0813">Transport</keyword>
<dbReference type="GO" id="GO:0042956">
    <property type="term" value="P:maltodextrin transmembrane transport"/>
    <property type="evidence" value="ECO:0007669"/>
    <property type="project" value="TreeGrafter"/>
</dbReference>
<evidence type="ECO:0000256" key="5">
    <source>
        <dbReference type="SAM" id="SignalP"/>
    </source>
</evidence>
<organism evidence="6 7">
    <name type="scientific">Oceanobacillus halophilus</name>
    <dbReference type="NCBI Taxonomy" id="930130"/>
    <lineage>
        <taxon>Bacteria</taxon>
        <taxon>Bacillati</taxon>
        <taxon>Bacillota</taxon>
        <taxon>Bacilli</taxon>
        <taxon>Bacillales</taxon>
        <taxon>Bacillaceae</taxon>
        <taxon>Oceanobacillus</taxon>
    </lineage>
</organism>
<keyword evidence="7" id="KW-1185">Reference proteome</keyword>
<evidence type="ECO:0000256" key="4">
    <source>
        <dbReference type="SAM" id="MobiDB-lite"/>
    </source>
</evidence>
<dbReference type="OrthoDB" id="9808332at2"/>
<dbReference type="PANTHER" id="PTHR30061">
    <property type="entry name" value="MALTOSE-BINDING PERIPLASMIC PROTEIN"/>
    <property type="match status" value="1"/>
</dbReference>
<dbReference type="GO" id="GO:1901982">
    <property type="term" value="F:maltose binding"/>
    <property type="evidence" value="ECO:0007669"/>
    <property type="project" value="TreeGrafter"/>
</dbReference>
<sequence length="436" mass="47779">MKSIKKLLFTAMFIGLIVALAACGSESGDDSSSESTSGDGASDTEEQVTITYARSNDVTPSTEKLIEKFEETHPNITIELREMPSSTSESHDQYVTIFSSQSSEIDVFDADVVWTAEFAQADYVMELDRFIEESEVNMDEYFPGPVDAVTYNNRIWAMPKFSDAGLLYYRTDLVENAPETWDDMIAMAEEAAGKEGTEFGFAMQANQYEGLVVNALEYISAYGGQILDENGEVVIDSPESVKGLEKMVEIAQSDITPNNVLNFSETETETAFLEGKTVFARNWPYMSNTAEDEERSKVAGNVGYAVLPAGDDGSASTLGGWTAMISRYSEHPAEAWEFLQFMTGEEGQIISAVEGARAPTLEALYDLDEVKEAAPLFAMEEFVASLQNAVSRPVSPIYPELSDIMQIELSKALAGEITAEEAVQNMQAKMTAATNE</sequence>
<dbReference type="PROSITE" id="PS51257">
    <property type="entry name" value="PROKAR_LIPOPROTEIN"/>
    <property type="match status" value="1"/>
</dbReference>
<evidence type="ECO:0000313" key="6">
    <source>
        <dbReference type="EMBL" id="RKQ32509.1"/>
    </source>
</evidence>
<dbReference type="Proteomes" id="UP000269301">
    <property type="component" value="Unassembled WGS sequence"/>
</dbReference>
<evidence type="ECO:0000256" key="2">
    <source>
        <dbReference type="ARBA" id="ARBA00022448"/>
    </source>
</evidence>
<evidence type="ECO:0000256" key="3">
    <source>
        <dbReference type="ARBA" id="ARBA00022729"/>
    </source>
</evidence>
<accession>A0A494ZZT3</accession>
<dbReference type="InterPro" id="IPR006059">
    <property type="entry name" value="SBP"/>
</dbReference>
<proteinExistence type="inferred from homology"/>
<dbReference type="PANTHER" id="PTHR30061:SF50">
    <property type="entry name" value="MALTOSE_MALTODEXTRIN-BINDING PERIPLASMIC PROTEIN"/>
    <property type="match status" value="1"/>
</dbReference>
<gene>
    <name evidence="6" type="ORF">D8M06_12660</name>
</gene>